<dbReference type="PRINTS" id="PR00723">
    <property type="entry name" value="SUBTILISIN"/>
</dbReference>
<evidence type="ECO:0000256" key="4">
    <source>
        <dbReference type="ARBA" id="ARBA00022801"/>
    </source>
</evidence>
<dbReference type="InterPro" id="IPR005546">
    <property type="entry name" value="Autotransporte_beta"/>
</dbReference>
<dbReference type="PROSITE" id="PS00136">
    <property type="entry name" value="SUBTILASE_ASP"/>
    <property type="match status" value="1"/>
</dbReference>
<keyword evidence="3" id="KW-0732">Signal</keyword>
<dbReference type="Pfam" id="PF12951">
    <property type="entry name" value="PATR"/>
    <property type="match status" value="1"/>
</dbReference>
<evidence type="ECO:0000256" key="8">
    <source>
        <dbReference type="SAM" id="MobiDB-lite"/>
    </source>
</evidence>
<evidence type="ECO:0000256" key="5">
    <source>
        <dbReference type="ARBA" id="ARBA00022825"/>
    </source>
</evidence>
<dbReference type="NCBIfam" id="TIGR02601">
    <property type="entry name" value="autotrns_rpt"/>
    <property type="match status" value="1"/>
</dbReference>
<evidence type="ECO:0000313" key="10">
    <source>
        <dbReference type="EMBL" id="QFU14842.1"/>
    </source>
</evidence>
<evidence type="ECO:0000256" key="6">
    <source>
        <dbReference type="PIRSR" id="PIRSR615500-1"/>
    </source>
</evidence>
<evidence type="ECO:0000313" key="11">
    <source>
        <dbReference type="Proteomes" id="UP000325614"/>
    </source>
</evidence>
<dbReference type="PANTHER" id="PTHR43806:SF11">
    <property type="entry name" value="CEREVISIN-RELATED"/>
    <property type="match status" value="1"/>
</dbReference>
<dbReference type="PANTHER" id="PTHR43806">
    <property type="entry name" value="PEPTIDASE S8"/>
    <property type="match status" value="1"/>
</dbReference>
<proteinExistence type="inferred from homology"/>
<dbReference type="Gene3D" id="2.40.128.130">
    <property type="entry name" value="Autotransporter beta-domain"/>
    <property type="match status" value="1"/>
</dbReference>
<protein>
    <submittedName>
        <fullName evidence="10">Autotransporter domain-containing protein</fullName>
    </submittedName>
</protein>
<evidence type="ECO:0000256" key="1">
    <source>
        <dbReference type="ARBA" id="ARBA00011073"/>
    </source>
</evidence>
<comment type="similarity">
    <text evidence="1 7">Belongs to the peptidase S8 family.</text>
</comment>
<dbReference type="SUPFAM" id="SSF52743">
    <property type="entry name" value="Subtilisin-like"/>
    <property type="match status" value="1"/>
</dbReference>
<keyword evidence="5 7" id="KW-0720">Serine protease</keyword>
<dbReference type="GO" id="GO:0004252">
    <property type="term" value="F:serine-type endopeptidase activity"/>
    <property type="evidence" value="ECO:0007669"/>
    <property type="project" value="UniProtKB-UniRule"/>
</dbReference>
<dbReference type="Pfam" id="PF03797">
    <property type="entry name" value="Autotransporter"/>
    <property type="match status" value="1"/>
</dbReference>
<evidence type="ECO:0000256" key="3">
    <source>
        <dbReference type="ARBA" id="ARBA00022729"/>
    </source>
</evidence>
<dbReference type="InterPro" id="IPR011050">
    <property type="entry name" value="Pectin_lyase_fold/virulence"/>
</dbReference>
<accession>A0A5P9JPZ6</accession>
<dbReference type="InterPro" id="IPR023827">
    <property type="entry name" value="Peptidase_S8_Asp-AS"/>
</dbReference>
<dbReference type="InterPro" id="IPR036709">
    <property type="entry name" value="Autotransporte_beta_dom_sf"/>
</dbReference>
<feature type="active site" description="Charge relay system" evidence="6 7">
    <location>
        <position position="122"/>
    </location>
</feature>
<dbReference type="InterPro" id="IPR000209">
    <property type="entry name" value="Peptidase_S8/S53_dom"/>
</dbReference>
<dbReference type="GO" id="GO:0006508">
    <property type="term" value="P:proteolysis"/>
    <property type="evidence" value="ECO:0007669"/>
    <property type="project" value="UniProtKB-KW"/>
</dbReference>
<evidence type="ECO:0000256" key="2">
    <source>
        <dbReference type="ARBA" id="ARBA00022670"/>
    </source>
</evidence>
<dbReference type="Gene3D" id="3.40.50.200">
    <property type="entry name" value="Peptidase S8/S53 domain"/>
    <property type="match status" value="1"/>
</dbReference>
<name>A0A5P9JPZ6_9HYPH</name>
<keyword evidence="4 7" id="KW-0378">Hydrolase</keyword>
<dbReference type="SUPFAM" id="SSF51126">
    <property type="entry name" value="Pectin lyase-like"/>
    <property type="match status" value="1"/>
</dbReference>
<dbReference type="InterPro" id="IPR013425">
    <property type="entry name" value="Autotrns_rpt"/>
</dbReference>
<dbReference type="NCBIfam" id="TIGR01414">
    <property type="entry name" value="autotrans_barl"/>
    <property type="match status" value="1"/>
</dbReference>
<dbReference type="EMBL" id="CP045423">
    <property type="protein sequence ID" value="QFU14842.1"/>
    <property type="molecule type" value="Genomic_DNA"/>
</dbReference>
<sequence>MAGGPRADPFSSGGIMTSSSFRAARRGSRRSAAARLLLAGLLAGTASAGLLAGSAGARAADASPVPLPVFARAAPGAGYGAGSPASFETDEYRRSWFLGKIGAAEAYAMGFTGRGITVAVIDTGLDTGHPEFAGRISPLLRSFDINEPPGFMSDLNQAGGIEGHGTHVAGIVGAARNGVGTQGVAYNATIIPLRAVEVADDGRNDPTVLALHYAAGTGAKVLNGSYGPNAVPPKYLDERDSSGRPLPNPRYVEMPTTLVRTQGLREEYEAVKAAAKADIVLVFSAGNDYFDQPLSAANPSGIGLFPFIRPGNHQSGAYRLVEAMGDPNDPATYVYADPNAPENAGLDFSDLQGSLIAVVATDRNNRIASYSNRCGVTFLWCLAAPGGDHVKPGEDANEVEILSTFPFSTYKTEVGTSMAAPVVAGGAAVLREAFPYMTARQIIEVILTTTDPIGPREIYGRGLFNLARAVRGPKEFGAEGFAPLFDVDTRGYDSAWSNDIVGTGGLVKRGAGNLVLSGANTYAGGTQVLGGVLTLAGSVASAVTVGNAGTLRGTGVVQAPLTVAGTLEPGMAAGGFGTLTVTGNATLLGSSTYRVDANAQGAHDRLAVGGTATLLGGTLDVVLADGLAPVGTPLEIVTAAGGAAGTFGTLRTNSVSAFLDPRLRYAGNAVTVSFERNAVPLSDAETSPDKKDVAAAIDALGAASPLDDALLRLDRASVDRALDLLSGEGHATAVTSAYGQGQLVQSSLLARLRQPLLGPALPRLAQGAGPGAGPGSFAAAYAADRPGAPVPPVAVAAAAPAAYALWGEGFGAWGRTRSDGNAASLATATGGFVLGADALLADGLRLGLAGGYASTAFDVDARLSSGSSEGVFGAVYGAGQWGALAVRLGGVATRHDFALTRSVSFPGFADALRASYGGTSLQGFGEVGYRLGLGALALEPFAGAALLRLDSDGFQERGGAAALVGFGRRFALGTTTLGVRAEARLGAELPVLVRGLLGWRHAYGDVAPEARLAFAGAGVPFTVAGAPVDRDALVAEAGLDWQAAAAVTLGVAYAGQIGTRAQEHALKGNLTWRF</sequence>
<evidence type="ECO:0000259" key="9">
    <source>
        <dbReference type="PROSITE" id="PS51208"/>
    </source>
</evidence>
<dbReference type="SMART" id="SM00869">
    <property type="entry name" value="Autotransporter"/>
    <property type="match status" value="1"/>
</dbReference>
<dbReference type="InterPro" id="IPR015500">
    <property type="entry name" value="Peptidase_S8_subtilisin-rel"/>
</dbReference>
<dbReference type="InterPro" id="IPR006315">
    <property type="entry name" value="OM_autotransptr_brl_dom"/>
</dbReference>
<dbReference type="PROSITE" id="PS51208">
    <property type="entry name" value="AUTOTRANSPORTER"/>
    <property type="match status" value="1"/>
</dbReference>
<reference evidence="10 11" key="1">
    <citation type="submission" date="2019-10" db="EMBL/GenBank/DDBJ databases">
        <title>Isolation, Identification of Microvirga thermotolerans HR1, a novel thermophilic bacterium and Comparative Genomics of the genus Microvirga.</title>
        <authorList>
            <person name="Li J."/>
            <person name="Zhang W."/>
            <person name="Lin M."/>
            <person name="Wang J."/>
        </authorList>
    </citation>
    <scope>NUCLEOTIDE SEQUENCE [LARGE SCALE GENOMIC DNA]</scope>
    <source>
        <strain evidence="10 11">HR1</strain>
    </source>
</reference>
<dbReference type="PROSITE" id="PS00137">
    <property type="entry name" value="SUBTILASE_HIS"/>
    <property type="match status" value="1"/>
</dbReference>
<dbReference type="KEGG" id="mico:GDR74_00665"/>
<dbReference type="Pfam" id="PF00082">
    <property type="entry name" value="Peptidase_S8"/>
    <property type="match status" value="1"/>
</dbReference>
<dbReference type="InterPro" id="IPR022398">
    <property type="entry name" value="Peptidase_S8_His-AS"/>
</dbReference>
<dbReference type="AlphaFoldDB" id="A0A5P9JPZ6"/>
<dbReference type="SUPFAM" id="SSF103515">
    <property type="entry name" value="Autotransporter"/>
    <property type="match status" value="1"/>
</dbReference>
<dbReference type="Proteomes" id="UP000325614">
    <property type="component" value="Chromosome"/>
</dbReference>
<evidence type="ECO:0000256" key="7">
    <source>
        <dbReference type="PROSITE-ProRule" id="PRU01240"/>
    </source>
</evidence>
<feature type="active site" description="Charge relay system" evidence="6 7">
    <location>
        <position position="417"/>
    </location>
</feature>
<dbReference type="CDD" id="cd04848">
    <property type="entry name" value="Peptidases_S8_Autotransporter_serine_protease_like"/>
    <property type="match status" value="1"/>
</dbReference>
<organism evidence="10 11">
    <name type="scientific">Microvirga thermotolerans</name>
    <dbReference type="NCBI Taxonomy" id="2651334"/>
    <lineage>
        <taxon>Bacteria</taxon>
        <taxon>Pseudomonadati</taxon>
        <taxon>Pseudomonadota</taxon>
        <taxon>Alphaproteobacteria</taxon>
        <taxon>Hyphomicrobiales</taxon>
        <taxon>Methylobacteriaceae</taxon>
        <taxon>Microvirga</taxon>
    </lineage>
</organism>
<gene>
    <name evidence="10" type="ORF">GDR74_00665</name>
</gene>
<dbReference type="InterPro" id="IPR034061">
    <property type="entry name" value="Peptidases_S8_Autotransporter"/>
</dbReference>
<dbReference type="InterPro" id="IPR050131">
    <property type="entry name" value="Peptidase_S8_subtilisin-like"/>
</dbReference>
<dbReference type="PROSITE" id="PS00138">
    <property type="entry name" value="SUBTILASE_SER"/>
    <property type="match status" value="1"/>
</dbReference>
<feature type="domain" description="Autotransporter" evidence="9">
    <location>
        <begin position="798"/>
        <end position="1074"/>
    </location>
</feature>
<keyword evidence="11" id="KW-1185">Reference proteome</keyword>
<dbReference type="InterPro" id="IPR023828">
    <property type="entry name" value="Peptidase_S8_Ser-AS"/>
</dbReference>
<feature type="active site" description="Charge relay system" evidence="6 7">
    <location>
        <position position="164"/>
    </location>
</feature>
<keyword evidence="2 7" id="KW-0645">Protease</keyword>
<dbReference type="PROSITE" id="PS51892">
    <property type="entry name" value="SUBTILASE"/>
    <property type="match status" value="1"/>
</dbReference>
<dbReference type="GO" id="GO:0019867">
    <property type="term" value="C:outer membrane"/>
    <property type="evidence" value="ECO:0007669"/>
    <property type="project" value="InterPro"/>
</dbReference>
<feature type="region of interest" description="Disordered" evidence="8">
    <location>
        <begin position="232"/>
        <end position="251"/>
    </location>
</feature>
<dbReference type="InterPro" id="IPR036852">
    <property type="entry name" value="Peptidase_S8/S53_dom_sf"/>
</dbReference>